<evidence type="ECO:0000256" key="4">
    <source>
        <dbReference type="ARBA" id="ARBA00023242"/>
    </source>
</evidence>
<dbReference type="InterPro" id="IPR001163">
    <property type="entry name" value="Sm_dom_euk/arc"/>
</dbReference>
<keyword evidence="7" id="KW-0507">mRNA processing</keyword>
<dbReference type="Gene3D" id="2.30.30.100">
    <property type="match status" value="1"/>
</dbReference>
<comment type="function">
    <text evidence="6">Involved in splicing regulation. Facilitates post-transcriptional gene silencing (PTGS) by limiting the degradation of transgene aberrant RNAs by the RNA quality control (RQC) machinery, thus favoring their entry into cytoplasmic siRNA bodies where they can trigger PTGS. Does not participate in the production of small RNAs.</text>
</comment>
<evidence type="ECO:0000256" key="7">
    <source>
        <dbReference type="RuleBase" id="RU365054"/>
    </source>
</evidence>
<evidence type="ECO:0000259" key="9">
    <source>
        <dbReference type="PROSITE" id="PS52002"/>
    </source>
</evidence>
<dbReference type="GO" id="GO:0000387">
    <property type="term" value="P:spliceosomal snRNP assembly"/>
    <property type="evidence" value="ECO:0007669"/>
    <property type="project" value="UniProtKB-UniRule"/>
</dbReference>
<dbReference type="SMART" id="SM00651">
    <property type="entry name" value="Sm"/>
    <property type="match status" value="1"/>
</dbReference>
<dbReference type="GO" id="GO:0003723">
    <property type="term" value="F:RNA binding"/>
    <property type="evidence" value="ECO:0007669"/>
    <property type="project" value="InterPro"/>
</dbReference>
<keyword evidence="7" id="KW-0508">mRNA splicing</keyword>
<dbReference type="GO" id="GO:0010468">
    <property type="term" value="P:regulation of gene expression"/>
    <property type="evidence" value="ECO:0007669"/>
    <property type="project" value="UniProtKB-ARBA"/>
</dbReference>
<name>A0A7S0SSG0_9STRA</name>
<dbReference type="EMBL" id="HBFD01001059">
    <property type="protein sequence ID" value="CAD8714147.1"/>
    <property type="molecule type" value="Transcribed_RNA"/>
</dbReference>
<evidence type="ECO:0000256" key="3">
    <source>
        <dbReference type="ARBA" id="ARBA00022737"/>
    </source>
</evidence>
<evidence type="ECO:0000256" key="1">
    <source>
        <dbReference type="ARBA" id="ARBA00004123"/>
    </source>
</evidence>
<comment type="subcellular location">
    <subcellularLocation>
        <location evidence="1 7">Nucleus</location>
    </subcellularLocation>
</comment>
<dbReference type="GO" id="GO:0031981">
    <property type="term" value="C:nuclear lumen"/>
    <property type="evidence" value="ECO:0007669"/>
    <property type="project" value="UniProtKB-ARBA"/>
</dbReference>
<evidence type="ECO:0000256" key="6">
    <source>
        <dbReference type="ARBA" id="ARBA00054531"/>
    </source>
</evidence>
<comment type="similarity">
    <text evidence="2 7">Belongs to the snRNP core protein family.</text>
</comment>
<dbReference type="AlphaFoldDB" id="A0A7S0SSG0"/>
<dbReference type="FunFam" id="2.30.30.100:FF:000008">
    <property type="entry name" value="Small nuclear ribonucleoprotein Sm D1"/>
    <property type="match status" value="1"/>
</dbReference>
<dbReference type="Pfam" id="PF01423">
    <property type="entry name" value="LSM"/>
    <property type="match status" value="1"/>
</dbReference>
<evidence type="ECO:0000256" key="5">
    <source>
        <dbReference type="ARBA" id="ARBA00023274"/>
    </source>
</evidence>
<dbReference type="SUPFAM" id="SSF50182">
    <property type="entry name" value="Sm-like ribonucleoproteins"/>
    <property type="match status" value="1"/>
</dbReference>
<evidence type="ECO:0000256" key="8">
    <source>
        <dbReference type="SAM" id="MobiDB-lite"/>
    </source>
</evidence>
<dbReference type="CDD" id="cd01724">
    <property type="entry name" value="Sm_D1"/>
    <property type="match status" value="1"/>
</dbReference>
<protein>
    <recommendedName>
        <fullName evidence="7">Small nuclear ribonucleoprotein Sm D1</fullName>
    </recommendedName>
    <alternativeName>
        <fullName evidence="7">snRNP core protein D1</fullName>
    </alternativeName>
</protein>
<organism evidence="10">
    <name type="scientific">Chromulina nebulosa</name>
    <dbReference type="NCBI Taxonomy" id="96789"/>
    <lineage>
        <taxon>Eukaryota</taxon>
        <taxon>Sar</taxon>
        <taxon>Stramenopiles</taxon>
        <taxon>Ochrophyta</taxon>
        <taxon>Chrysophyceae</taxon>
        <taxon>Chromulinales</taxon>
        <taxon>Chromulinaceae</taxon>
        <taxon>Chromulina</taxon>
    </lineage>
</organism>
<reference evidence="10" key="1">
    <citation type="submission" date="2021-01" db="EMBL/GenBank/DDBJ databases">
        <authorList>
            <person name="Corre E."/>
            <person name="Pelletier E."/>
            <person name="Niang G."/>
            <person name="Scheremetjew M."/>
            <person name="Finn R."/>
            <person name="Kale V."/>
            <person name="Holt S."/>
            <person name="Cochrane G."/>
            <person name="Meng A."/>
            <person name="Brown T."/>
            <person name="Cohen L."/>
        </authorList>
    </citation>
    <scope>NUCLEOTIDE SEQUENCE</scope>
    <source>
        <strain evidence="10">UTEXLB2642</strain>
    </source>
</reference>
<dbReference type="InterPro" id="IPR027141">
    <property type="entry name" value="LSm4/Sm_D1/D3"/>
</dbReference>
<dbReference type="InterPro" id="IPR010920">
    <property type="entry name" value="LSM_dom_sf"/>
</dbReference>
<feature type="region of interest" description="Disordered" evidence="8">
    <location>
        <begin position="91"/>
        <end position="123"/>
    </location>
</feature>
<dbReference type="GO" id="GO:1990904">
    <property type="term" value="C:ribonucleoprotein complex"/>
    <property type="evidence" value="ECO:0007669"/>
    <property type="project" value="UniProtKB-KW"/>
</dbReference>
<sequence>MKLVKFLMKLNNETVTIELKNGTVVTGTITGVDVSMNTYLRNVKATVKGKNPIHHDFLSLRGNNIRYYILPDSLNLDSLLVDDAPKRVQSKALARAPSGGRGRGRGRGSGKTGTKGFFKGGRT</sequence>
<evidence type="ECO:0000256" key="2">
    <source>
        <dbReference type="ARBA" id="ARBA00008146"/>
    </source>
</evidence>
<comment type="function">
    <text evidence="7">Essential for pre-mRNA splicing. Implicated in the formation of stable, biologically active snRNP structures.</text>
</comment>
<proteinExistence type="inferred from homology"/>
<dbReference type="PANTHER" id="PTHR23338">
    <property type="entry name" value="SMALL NUCLEAR RIBONUCLEOPROTEIN SM"/>
    <property type="match status" value="1"/>
</dbReference>
<keyword evidence="4 7" id="KW-0539">Nucleus</keyword>
<gene>
    <name evidence="10" type="ORF">CNEB1095_LOCUS703</name>
</gene>
<evidence type="ECO:0000313" key="10">
    <source>
        <dbReference type="EMBL" id="CAD8714147.1"/>
    </source>
</evidence>
<dbReference type="InterPro" id="IPR047575">
    <property type="entry name" value="Sm"/>
</dbReference>
<dbReference type="InterPro" id="IPR034102">
    <property type="entry name" value="Sm_D1"/>
</dbReference>
<keyword evidence="5 7" id="KW-0687">Ribonucleoprotein</keyword>
<feature type="domain" description="Sm" evidence="9">
    <location>
        <begin position="2"/>
        <end position="74"/>
    </location>
</feature>
<accession>A0A7S0SSG0</accession>
<dbReference type="PROSITE" id="PS52002">
    <property type="entry name" value="SM"/>
    <property type="match status" value="1"/>
</dbReference>
<keyword evidence="3" id="KW-0677">Repeat</keyword>